<reference evidence="4 5" key="1">
    <citation type="submission" date="2018-06" db="EMBL/GenBank/DDBJ databases">
        <title>The Genome of Cuscuta australis (Dodder) Provides Insight into the Evolution of Plant Parasitism.</title>
        <authorList>
            <person name="Liu H."/>
        </authorList>
    </citation>
    <scope>NUCLEOTIDE SEQUENCE [LARGE SCALE GENOMIC DNA]</scope>
    <source>
        <strain evidence="5">cv. Yunnan</strain>
        <tissue evidence="4">Vines</tissue>
    </source>
</reference>
<dbReference type="AlphaFoldDB" id="A0A328DRW6"/>
<name>A0A328DRW6_9ASTE</name>
<evidence type="ECO:0000256" key="2">
    <source>
        <dbReference type="SAM" id="MobiDB-lite"/>
    </source>
</evidence>
<comment type="caution">
    <text evidence="4">The sequence shown here is derived from an EMBL/GenBank/DDBJ whole genome shotgun (WGS) entry which is preliminary data.</text>
</comment>
<gene>
    <name evidence="4" type="ORF">DM860_016605</name>
</gene>
<feature type="compositionally biased region" description="Acidic residues" evidence="2">
    <location>
        <begin position="326"/>
        <end position="341"/>
    </location>
</feature>
<feature type="domain" description="CCHC-type" evidence="3">
    <location>
        <begin position="272"/>
        <end position="287"/>
    </location>
</feature>
<evidence type="ECO:0000313" key="4">
    <source>
        <dbReference type="EMBL" id="RAL46971.1"/>
    </source>
</evidence>
<dbReference type="EMBL" id="NQVE01000121">
    <property type="protein sequence ID" value="RAL46971.1"/>
    <property type="molecule type" value="Genomic_DNA"/>
</dbReference>
<dbReference type="PANTHER" id="PTHR31286">
    <property type="entry name" value="GLYCINE-RICH CELL WALL STRUCTURAL PROTEIN 1.8-LIKE"/>
    <property type="match status" value="1"/>
</dbReference>
<evidence type="ECO:0000256" key="1">
    <source>
        <dbReference type="PROSITE-ProRule" id="PRU00047"/>
    </source>
</evidence>
<dbReference type="SUPFAM" id="SSF57756">
    <property type="entry name" value="Retrovirus zinc finger-like domains"/>
    <property type="match status" value="1"/>
</dbReference>
<keyword evidence="1" id="KW-0863">Zinc-finger</keyword>
<sequence length="371" mass="43132">MSARKTTMATGVAIDELLDKLEFAKTFPGPGASYDEFANLERVRLRNQNWGGLSASPKTPGEVTRNSLEALKDLGNNGGNNIEIMEGEYSNKDLESRMKKGSYAEVLEGKEKIEYGLTYIKSEEINGQYLARMSRDDLIKDLGFWDQAHIEERDEILKRKYYYFDNKPVYVQAWSPRNQIDITELKDVPIWVQFPGLNMKYWSLTGLSKLGSIIGKPVRRDRATAVRAKWGFARIQVEVHVQQEFPYIVHFADEEGRVISQSVEYEWKPTICAKCNRMGHTREECRKNWREKQGKESLKKVWRPKQKQDEETVHEEGKKREKVEVQEEVQMEEKEPVEDNEGFQLVSKKKSARRLTIDELYKGDWSDAPYT</sequence>
<feature type="region of interest" description="Disordered" evidence="2">
    <location>
        <begin position="296"/>
        <end position="349"/>
    </location>
</feature>
<dbReference type="GO" id="GO:0008270">
    <property type="term" value="F:zinc ion binding"/>
    <property type="evidence" value="ECO:0007669"/>
    <property type="project" value="UniProtKB-KW"/>
</dbReference>
<keyword evidence="1" id="KW-0479">Metal-binding</keyword>
<keyword evidence="1" id="KW-0862">Zinc</keyword>
<dbReference type="InterPro" id="IPR036875">
    <property type="entry name" value="Znf_CCHC_sf"/>
</dbReference>
<dbReference type="GO" id="GO:0003676">
    <property type="term" value="F:nucleic acid binding"/>
    <property type="evidence" value="ECO:0007669"/>
    <property type="project" value="InterPro"/>
</dbReference>
<protein>
    <recommendedName>
        <fullName evidence="3">CCHC-type domain-containing protein</fullName>
    </recommendedName>
</protein>
<evidence type="ECO:0000313" key="5">
    <source>
        <dbReference type="Proteomes" id="UP000249390"/>
    </source>
</evidence>
<dbReference type="PROSITE" id="PS50158">
    <property type="entry name" value="ZF_CCHC"/>
    <property type="match status" value="1"/>
</dbReference>
<dbReference type="InterPro" id="IPR001878">
    <property type="entry name" value="Znf_CCHC"/>
</dbReference>
<keyword evidence="5" id="KW-1185">Reference proteome</keyword>
<proteinExistence type="predicted"/>
<organism evidence="4 5">
    <name type="scientific">Cuscuta australis</name>
    <dbReference type="NCBI Taxonomy" id="267555"/>
    <lineage>
        <taxon>Eukaryota</taxon>
        <taxon>Viridiplantae</taxon>
        <taxon>Streptophyta</taxon>
        <taxon>Embryophyta</taxon>
        <taxon>Tracheophyta</taxon>
        <taxon>Spermatophyta</taxon>
        <taxon>Magnoliopsida</taxon>
        <taxon>eudicotyledons</taxon>
        <taxon>Gunneridae</taxon>
        <taxon>Pentapetalae</taxon>
        <taxon>asterids</taxon>
        <taxon>lamiids</taxon>
        <taxon>Solanales</taxon>
        <taxon>Convolvulaceae</taxon>
        <taxon>Cuscuteae</taxon>
        <taxon>Cuscuta</taxon>
        <taxon>Cuscuta subgen. Grammica</taxon>
        <taxon>Cuscuta sect. Cleistogrammica</taxon>
    </lineage>
</organism>
<evidence type="ECO:0000259" key="3">
    <source>
        <dbReference type="PROSITE" id="PS50158"/>
    </source>
</evidence>
<dbReference type="PANTHER" id="PTHR31286:SF165">
    <property type="entry name" value="DUF4283 DOMAIN-CONTAINING PROTEIN"/>
    <property type="match status" value="1"/>
</dbReference>
<accession>A0A328DRW6</accession>
<dbReference type="Proteomes" id="UP000249390">
    <property type="component" value="Unassembled WGS sequence"/>
</dbReference>
<feature type="compositionally biased region" description="Basic and acidic residues" evidence="2">
    <location>
        <begin position="306"/>
        <end position="325"/>
    </location>
</feature>
<dbReference type="InterPro" id="IPR040256">
    <property type="entry name" value="At4g02000-like"/>
</dbReference>